<dbReference type="Proteomes" id="UP000607559">
    <property type="component" value="Unassembled WGS sequence"/>
</dbReference>
<dbReference type="Pfam" id="PF12680">
    <property type="entry name" value="SnoaL_2"/>
    <property type="match status" value="1"/>
</dbReference>
<accession>A0A8J2UHV9</accession>
<name>A0A8J2UHV9_9BACT</name>
<feature type="domain" description="SnoaL-like" evidence="1">
    <location>
        <begin position="9"/>
        <end position="113"/>
    </location>
</feature>
<protein>
    <recommendedName>
        <fullName evidence="1">SnoaL-like domain-containing protein</fullName>
    </recommendedName>
</protein>
<reference evidence="2" key="2">
    <citation type="submission" date="2020-09" db="EMBL/GenBank/DDBJ databases">
        <authorList>
            <person name="Sun Q."/>
            <person name="Zhou Y."/>
        </authorList>
    </citation>
    <scope>NUCLEOTIDE SEQUENCE</scope>
    <source>
        <strain evidence="2">CGMCC 1.15448</strain>
    </source>
</reference>
<evidence type="ECO:0000259" key="1">
    <source>
        <dbReference type="Pfam" id="PF12680"/>
    </source>
</evidence>
<dbReference type="EMBL" id="BMJC01000006">
    <property type="protein sequence ID" value="GGB20314.1"/>
    <property type="molecule type" value="Genomic_DNA"/>
</dbReference>
<dbReference type="RefSeq" id="WP_188937017.1">
    <property type="nucleotide sequence ID" value="NZ_BMJC01000006.1"/>
</dbReference>
<dbReference type="AlphaFoldDB" id="A0A8J2UHV9"/>
<evidence type="ECO:0000313" key="3">
    <source>
        <dbReference type="Proteomes" id="UP000607559"/>
    </source>
</evidence>
<dbReference type="InterPro" id="IPR032710">
    <property type="entry name" value="NTF2-like_dom_sf"/>
</dbReference>
<dbReference type="Gene3D" id="3.10.450.50">
    <property type="match status" value="1"/>
</dbReference>
<keyword evidence="3" id="KW-1185">Reference proteome</keyword>
<organism evidence="2 3">
    <name type="scientific">Puia dinghuensis</name>
    <dbReference type="NCBI Taxonomy" id="1792502"/>
    <lineage>
        <taxon>Bacteria</taxon>
        <taxon>Pseudomonadati</taxon>
        <taxon>Bacteroidota</taxon>
        <taxon>Chitinophagia</taxon>
        <taxon>Chitinophagales</taxon>
        <taxon>Chitinophagaceae</taxon>
        <taxon>Puia</taxon>
    </lineage>
</organism>
<sequence length="129" mass="14449">MKTAKELMQAYHSNVNDQNPAAAASLFAADGAIELPYLASIGAPWRTEGPEAIKNMIAGLLKMAPDFKFINIKYYIETPEQVFAEYEVDGTFNGKPYQQLYMGRLVAENGKIKLLREAMNMYPVLKSHD</sequence>
<dbReference type="SUPFAM" id="SSF54427">
    <property type="entry name" value="NTF2-like"/>
    <property type="match status" value="1"/>
</dbReference>
<dbReference type="InterPro" id="IPR037401">
    <property type="entry name" value="SnoaL-like"/>
</dbReference>
<proteinExistence type="predicted"/>
<comment type="caution">
    <text evidence="2">The sequence shown here is derived from an EMBL/GenBank/DDBJ whole genome shotgun (WGS) entry which is preliminary data.</text>
</comment>
<evidence type="ECO:0000313" key="2">
    <source>
        <dbReference type="EMBL" id="GGB20314.1"/>
    </source>
</evidence>
<reference evidence="2" key="1">
    <citation type="journal article" date="2014" name="Int. J. Syst. Evol. Microbiol.">
        <title>Complete genome sequence of Corynebacterium casei LMG S-19264T (=DSM 44701T), isolated from a smear-ripened cheese.</title>
        <authorList>
            <consortium name="US DOE Joint Genome Institute (JGI-PGF)"/>
            <person name="Walter F."/>
            <person name="Albersmeier A."/>
            <person name="Kalinowski J."/>
            <person name="Ruckert C."/>
        </authorList>
    </citation>
    <scope>NUCLEOTIDE SEQUENCE</scope>
    <source>
        <strain evidence="2">CGMCC 1.15448</strain>
    </source>
</reference>
<gene>
    <name evidence="2" type="ORF">GCM10011511_50070</name>
</gene>